<reference evidence="9 10" key="1">
    <citation type="journal article" date="2023" name="Commun. Biol.">
        <title>Genome analysis of Parmales, the sister group of diatoms, reveals the evolutionary specialization of diatoms from phago-mixotrophs to photoautotrophs.</title>
        <authorList>
            <person name="Ban H."/>
            <person name="Sato S."/>
            <person name="Yoshikawa S."/>
            <person name="Yamada K."/>
            <person name="Nakamura Y."/>
            <person name="Ichinomiya M."/>
            <person name="Sato N."/>
            <person name="Blanc-Mathieu R."/>
            <person name="Endo H."/>
            <person name="Kuwata A."/>
            <person name="Ogata H."/>
        </authorList>
    </citation>
    <scope>NUCLEOTIDE SEQUENCE [LARGE SCALE GENOMIC DNA]</scope>
</reference>
<evidence type="ECO:0000256" key="4">
    <source>
        <dbReference type="ARBA" id="ARBA00022801"/>
    </source>
</evidence>
<dbReference type="PROSITE" id="PS50035">
    <property type="entry name" value="PLD"/>
    <property type="match status" value="2"/>
</dbReference>
<dbReference type="Pfam" id="PF00614">
    <property type="entry name" value="PLDc"/>
    <property type="match status" value="1"/>
</dbReference>
<feature type="region of interest" description="Disordered" evidence="7">
    <location>
        <begin position="401"/>
        <end position="491"/>
    </location>
</feature>
<dbReference type="EC" id="3.1.4.4" evidence="2"/>
<sequence>MFSHHEKLVIIDQDLAFVGGIDLSLGRWDSSEYRLDDNLPEKEQLWLGKDYQNPRIKDYVEVSKPFEENPVTGVARDSVPRMPRRDIHMRVFGQTALDVSWHFIQRWNYTRYVSKARDNVDPLVISGSAAAQMAHNDLSSGELGAGLAAQALSEHGVPRNLSNKDVLLNSTEAGRAGAVEAGDDNKDIVLSRRESGKGLSLSGTLGKASFLSATGGFGGGASAGGKDPKRKNSIMGDALKLDLDKLAPERSKGRRAQEDEDTAGDVVQHHHTGARRHDEGIHDHSNHHGTGKRRMSLVMSAATGGLPGMPGGGGGVSETLGDAFSQEIEEKDMLYLTPVDNSKAEARARRTSHMSMIQNNATKMKIEQDREKRMSARRTLGTELSSQAAMMMGGGLSRTFAEDDEKGAEDESSPRTVSPRIEEGDGEDEEAEDAFEIKEDADEPGAKGGAKEQNFDDDDILQSMMDTGKKKARSSPRASKTAHESPRSDDVDYTKLLGEQYRSTSCNMGGIYATRNHLLRSCGRWSSGLLDTERGIQDAYKHFIDSAQHYIYIENQFFVSGMEAETRGNNDSRAVKNTLILSLFTRIMKAALSKSAFRVYILIPLLPAMEGPVKGGALRSIAGVMYWQFRSICRGGNSLIEKLIANDVDPNEYIKFVGLRTHDKLKSGWQTEQVYIHSKLMIVDDHTTIIGSANLNDRSMLGNKDTEICILTEDTQMTDSLMNGNSFQAGRFSKSLRMQCWAEFCGLDLRKKADYDLISDPVHDNTWRFILDLARSNTEK</sequence>
<keyword evidence="3" id="KW-0677">Repeat</keyword>
<dbReference type="PANTHER" id="PTHR18896">
    <property type="entry name" value="PHOSPHOLIPASE D"/>
    <property type="match status" value="1"/>
</dbReference>
<dbReference type="Pfam" id="PF13091">
    <property type="entry name" value="PLDc_2"/>
    <property type="match status" value="1"/>
</dbReference>
<accession>A0ABQ6MM23</accession>
<feature type="compositionally biased region" description="Basic and acidic residues" evidence="7">
    <location>
        <begin position="481"/>
        <end position="491"/>
    </location>
</feature>
<dbReference type="InterPro" id="IPR025202">
    <property type="entry name" value="PLD-like_dom"/>
</dbReference>
<feature type="domain" description="PLD phosphodiesterase" evidence="8">
    <location>
        <begin position="672"/>
        <end position="699"/>
    </location>
</feature>
<feature type="domain" description="PLD phosphodiesterase" evidence="8">
    <location>
        <begin position="1"/>
        <end position="27"/>
    </location>
</feature>
<comment type="catalytic activity">
    <reaction evidence="1">
        <text>a 1,2-diacyl-sn-glycero-3-phosphocholine + H2O = a 1,2-diacyl-sn-glycero-3-phosphate + choline + H(+)</text>
        <dbReference type="Rhea" id="RHEA:14445"/>
        <dbReference type="ChEBI" id="CHEBI:15354"/>
        <dbReference type="ChEBI" id="CHEBI:15377"/>
        <dbReference type="ChEBI" id="CHEBI:15378"/>
        <dbReference type="ChEBI" id="CHEBI:57643"/>
        <dbReference type="ChEBI" id="CHEBI:58608"/>
        <dbReference type="EC" id="3.1.4.4"/>
    </reaction>
</comment>
<feature type="compositionally biased region" description="Basic and acidic residues" evidence="7">
    <location>
        <begin position="275"/>
        <end position="286"/>
    </location>
</feature>
<dbReference type="Proteomes" id="UP001165060">
    <property type="component" value="Unassembled WGS sequence"/>
</dbReference>
<dbReference type="Gene3D" id="3.30.870.10">
    <property type="entry name" value="Endonuclease Chain A"/>
    <property type="match status" value="2"/>
</dbReference>
<feature type="compositionally biased region" description="Acidic residues" evidence="7">
    <location>
        <begin position="424"/>
        <end position="443"/>
    </location>
</feature>
<protein>
    <recommendedName>
        <fullName evidence="2">phospholipase D</fullName>
        <ecNumber evidence="2">3.1.4.4</ecNumber>
    </recommendedName>
</protein>
<keyword evidence="4" id="KW-0378">Hydrolase</keyword>
<organism evidence="9 10">
    <name type="scientific">Tetraparma gracilis</name>
    <dbReference type="NCBI Taxonomy" id="2962635"/>
    <lineage>
        <taxon>Eukaryota</taxon>
        <taxon>Sar</taxon>
        <taxon>Stramenopiles</taxon>
        <taxon>Ochrophyta</taxon>
        <taxon>Bolidophyceae</taxon>
        <taxon>Parmales</taxon>
        <taxon>Triparmaceae</taxon>
        <taxon>Tetraparma</taxon>
    </lineage>
</organism>
<proteinExistence type="predicted"/>
<evidence type="ECO:0000256" key="2">
    <source>
        <dbReference type="ARBA" id="ARBA00012027"/>
    </source>
</evidence>
<dbReference type="InterPro" id="IPR015679">
    <property type="entry name" value="PLipase_D_fam"/>
</dbReference>
<keyword evidence="5" id="KW-0442">Lipid degradation</keyword>
<evidence type="ECO:0000256" key="3">
    <source>
        <dbReference type="ARBA" id="ARBA00022737"/>
    </source>
</evidence>
<dbReference type="EMBL" id="BRYB01005792">
    <property type="protein sequence ID" value="GMI29018.1"/>
    <property type="molecule type" value="Genomic_DNA"/>
</dbReference>
<dbReference type="SUPFAM" id="SSF56024">
    <property type="entry name" value="Phospholipase D/nuclease"/>
    <property type="match status" value="2"/>
</dbReference>
<gene>
    <name evidence="9" type="ORF">TeGR_g2513</name>
</gene>
<feature type="region of interest" description="Disordered" evidence="7">
    <location>
        <begin position="218"/>
        <end position="292"/>
    </location>
</feature>
<dbReference type="CDD" id="cd09141">
    <property type="entry name" value="PLDc_vPLD1_2_yPLD_like_2"/>
    <property type="match status" value="1"/>
</dbReference>
<feature type="compositionally biased region" description="Acidic residues" evidence="7">
    <location>
        <begin position="402"/>
        <end position="411"/>
    </location>
</feature>
<feature type="compositionally biased region" description="Basic and acidic residues" evidence="7">
    <location>
        <begin position="239"/>
        <end position="257"/>
    </location>
</feature>
<evidence type="ECO:0000313" key="10">
    <source>
        <dbReference type="Proteomes" id="UP001165060"/>
    </source>
</evidence>
<evidence type="ECO:0000256" key="7">
    <source>
        <dbReference type="SAM" id="MobiDB-lite"/>
    </source>
</evidence>
<comment type="caution">
    <text evidence="9">The sequence shown here is derived from an EMBL/GenBank/DDBJ whole genome shotgun (WGS) entry which is preliminary data.</text>
</comment>
<keyword evidence="6" id="KW-0443">Lipid metabolism</keyword>
<evidence type="ECO:0000259" key="8">
    <source>
        <dbReference type="PROSITE" id="PS50035"/>
    </source>
</evidence>
<evidence type="ECO:0000256" key="1">
    <source>
        <dbReference type="ARBA" id="ARBA00000798"/>
    </source>
</evidence>
<evidence type="ECO:0000256" key="5">
    <source>
        <dbReference type="ARBA" id="ARBA00022963"/>
    </source>
</evidence>
<keyword evidence="10" id="KW-1185">Reference proteome</keyword>
<dbReference type="PANTHER" id="PTHR18896:SF76">
    <property type="entry name" value="PHOSPHOLIPASE"/>
    <property type="match status" value="1"/>
</dbReference>
<evidence type="ECO:0000256" key="6">
    <source>
        <dbReference type="ARBA" id="ARBA00023098"/>
    </source>
</evidence>
<dbReference type="InterPro" id="IPR001736">
    <property type="entry name" value="PLipase_D/transphosphatidylase"/>
</dbReference>
<name>A0ABQ6MM23_9STRA</name>
<evidence type="ECO:0000313" key="9">
    <source>
        <dbReference type="EMBL" id="GMI29018.1"/>
    </source>
</evidence>
<dbReference type="SMART" id="SM00155">
    <property type="entry name" value="PLDc"/>
    <property type="match status" value="2"/>
</dbReference>